<evidence type="ECO:0000313" key="3">
    <source>
        <dbReference type="EMBL" id="POO00493.1"/>
    </source>
</evidence>
<evidence type="ECO:0000256" key="2">
    <source>
        <dbReference type="SAM" id="SignalP"/>
    </source>
</evidence>
<keyword evidence="4" id="KW-1185">Reference proteome</keyword>
<reference evidence="4" key="1">
    <citation type="submission" date="2016-06" db="EMBL/GenBank/DDBJ databases">
        <title>Parallel loss of symbiosis genes in relatives of nitrogen-fixing non-legume Parasponia.</title>
        <authorList>
            <person name="Van Velzen R."/>
            <person name="Holmer R."/>
            <person name="Bu F."/>
            <person name="Rutten L."/>
            <person name="Van Zeijl A."/>
            <person name="Liu W."/>
            <person name="Santuari L."/>
            <person name="Cao Q."/>
            <person name="Sharma T."/>
            <person name="Shen D."/>
            <person name="Roswanjaya Y."/>
            <person name="Wardhani T."/>
            <person name="Kalhor M.S."/>
            <person name="Jansen J."/>
            <person name="Van den Hoogen J."/>
            <person name="Gungor B."/>
            <person name="Hartog M."/>
            <person name="Hontelez J."/>
            <person name="Verver J."/>
            <person name="Yang W.-C."/>
            <person name="Schijlen E."/>
            <person name="Repin R."/>
            <person name="Schilthuizen M."/>
            <person name="Schranz E."/>
            <person name="Heidstra R."/>
            <person name="Miyata K."/>
            <person name="Fedorova E."/>
            <person name="Kohlen W."/>
            <person name="Bisseling T."/>
            <person name="Smit S."/>
            <person name="Geurts R."/>
        </authorList>
    </citation>
    <scope>NUCLEOTIDE SEQUENCE [LARGE SCALE GENOMIC DNA]</scope>
    <source>
        <strain evidence="4">cv. RG33-2</strain>
    </source>
</reference>
<accession>A0A2P5FRS0</accession>
<dbReference type="GO" id="GO:0004185">
    <property type="term" value="F:serine-type carboxypeptidase activity"/>
    <property type="evidence" value="ECO:0007669"/>
    <property type="project" value="InterPro"/>
</dbReference>
<keyword evidence="3" id="KW-0378">Hydrolase</keyword>
<dbReference type="InParanoid" id="A0A2P5FRS0"/>
<proteinExistence type="inferred from homology"/>
<dbReference type="Gene3D" id="3.40.50.1820">
    <property type="entry name" value="alpha/beta hydrolase"/>
    <property type="match status" value="1"/>
</dbReference>
<evidence type="ECO:0000313" key="4">
    <source>
        <dbReference type="Proteomes" id="UP000237000"/>
    </source>
</evidence>
<gene>
    <name evidence="3" type="ORF">TorRG33x02_035670</name>
</gene>
<dbReference type="AlphaFoldDB" id="A0A2P5FRS0"/>
<protein>
    <submittedName>
        <fullName evidence="3">Peptidase S10, serine carboxypeptidase</fullName>
    </submittedName>
</protein>
<dbReference type="EMBL" id="JXTC01000012">
    <property type="protein sequence ID" value="POO00493.1"/>
    <property type="molecule type" value="Genomic_DNA"/>
</dbReference>
<name>A0A2P5FRS0_TREOI</name>
<dbReference type="Pfam" id="PF00450">
    <property type="entry name" value="Peptidase_S10"/>
    <property type="match status" value="1"/>
</dbReference>
<keyword evidence="2" id="KW-0732">Signal</keyword>
<comment type="caution">
    <text evidence="3">The sequence shown here is derived from an EMBL/GenBank/DDBJ whole genome shotgun (WGS) entry which is preliminary data.</text>
</comment>
<feature type="chain" id="PRO_5015193651" evidence="2">
    <location>
        <begin position="23"/>
        <end position="105"/>
    </location>
</feature>
<evidence type="ECO:0000256" key="1">
    <source>
        <dbReference type="ARBA" id="ARBA00009431"/>
    </source>
</evidence>
<feature type="signal peptide" evidence="2">
    <location>
        <begin position="1"/>
        <end position="22"/>
    </location>
</feature>
<dbReference type="InterPro" id="IPR001563">
    <property type="entry name" value="Peptidase_S10"/>
</dbReference>
<dbReference type="InterPro" id="IPR029058">
    <property type="entry name" value="AB_hydrolase_fold"/>
</dbReference>
<keyword evidence="3" id="KW-0121">Carboxypeptidase</keyword>
<keyword evidence="3" id="KW-0645">Protease</keyword>
<dbReference type="GO" id="GO:0006508">
    <property type="term" value="P:proteolysis"/>
    <property type="evidence" value="ECO:0007669"/>
    <property type="project" value="InterPro"/>
</dbReference>
<comment type="similarity">
    <text evidence="1">Belongs to the peptidase S10 family.</text>
</comment>
<dbReference type="OrthoDB" id="1000982at2759"/>
<dbReference type="Proteomes" id="UP000237000">
    <property type="component" value="Unassembled WGS sequence"/>
</dbReference>
<organism evidence="3 4">
    <name type="scientific">Trema orientale</name>
    <name type="common">Charcoal tree</name>
    <name type="synonym">Celtis orientalis</name>
    <dbReference type="NCBI Taxonomy" id="63057"/>
    <lineage>
        <taxon>Eukaryota</taxon>
        <taxon>Viridiplantae</taxon>
        <taxon>Streptophyta</taxon>
        <taxon>Embryophyta</taxon>
        <taxon>Tracheophyta</taxon>
        <taxon>Spermatophyta</taxon>
        <taxon>Magnoliopsida</taxon>
        <taxon>eudicotyledons</taxon>
        <taxon>Gunneridae</taxon>
        <taxon>Pentapetalae</taxon>
        <taxon>rosids</taxon>
        <taxon>fabids</taxon>
        <taxon>Rosales</taxon>
        <taxon>Cannabaceae</taxon>
        <taxon>Trema</taxon>
    </lineage>
</organism>
<dbReference type="SUPFAM" id="SSF53474">
    <property type="entry name" value="alpha/beta-Hydrolases"/>
    <property type="match status" value="1"/>
</dbReference>
<sequence>MSFPQLCLAKASICMLLMQTLSFMIVNSYPLADKIVRLPGQPEVSFQQFGGYITIDEKQERALFYYFVEAERDPFLSPLFYGLMEAPVVHLLDLELSLHMWSFQN</sequence>